<dbReference type="AlphaFoldDB" id="A0A0U1VTS0"/>
<dbReference type="EMBL" id="JX985789">
    <property type="protein sequence ID" value="AGC15261.1"/>
    <property type="molecule type" value="Genomic_DNA"/>
</dbReference>
<dbReference type="EMBL" id="MN873034">
    <property type="protein sequence ID" value="QIC20169.1"/>
    <property type="molecule type" value="Genomic_DNA"/>
</dbReference>
<proteinExistence type="predicted"/>
<name>A0A0U1VTS0_TRIMT</name>
<dbReference type="GeneID" id="26116354"/>
<dbReference type="RefSeq" id="YP_009175063.1">
    <property type="nucleotide sequence ID" value="NC_028135.1"/>
</dbReference>
<reference evidence="1" key="1">
    <citation type="journal article" date="2014" name="Mitochondrial DNA">
        <title>Complete mitochondrial genome of the ectomycorrhizal fungus Tricholoma matsutake.</title>
        <authorList>
            <person name="Yoon H."/>
            <person name="Kong W.S."/>
            <person name="Kim Y.J."/>
            <person name="Kim J.G."/>
        </authorList>
    </citation>
    <scope>NUCLEOTIDE SEQUENCE</scope>
</reference>
<geneLocation type="mitochondrion" evidence="1"/>
<gene>
    <name evidence="1" type="primary">orf119</name>
</gene>
<protein>
    <submittedName>
        <fullName evidence="1">Uncharacterized protein</fullName>
    </submittedName>
</protein>
<sequence length="119" mass="14649">MIKQIWKFYASQSIYFNIFNYNQYQYHPVLDRTELKTKKFFILAVRAFWEIKVNFLFILIKTKNNNRKNKRIGFKSLICKKKKCLSKNLYNCHYFFNWTCIFIPQVCPLLKIEESIIHF</sequence>
<accession>A0A0U1VTS0</accession>
<reference evidence="2" key="2">
    <citation type="journal article" date="2021" name="Front. Genet.">
        <title>Comparative Mitogenomic Analysis Reveals Dynamics of Intron Within and Between Tricholoma Species and Phylogeny of Basidiomycota.</title>
        <authorList>
            <person name="Huang W."/>
            <person name="Feng H."/>
            <person name="Tu W."/>
            <person name="Xiong C."/>
            <person name="Jin X."/>
            <person name="Li P."/>
            <person name="Wang X."/>
            <person name="Li Q."/>
        </authorList>
    </citation>
    <scope>NUCLEOTIDE SEQUENCE</scope>
</reference>
<keyword evidence="1" id="KW-0496">Mitochondrion</keyword>
<organism evidence="1">
    <name type="scientific">Tricholoma matsutake</name>
    <name type="common">Matsutake mushroom</name>
    <name type="synonym">Tricholoma nauseosum</name>
    <dbReference type="NCBI Taxonomy" id="40145"/>
    <lineage>
        <taxon>Eukaryota</taxon>
        <taxon>Fungi</taxon>
        <taxon>Dikarya</taxon>
        <taxon>Basidiomycota</taxon>
        <taxon>Agaricomycotina</taxon>
        <taxon>Agaricomycetes</taxon>
        <taxon>Agaricomycetidae</taxon>
        <taxon>Agaricales</taxon>
        <taxon>Tricholomatineae</taxon>
        <taxon>Tricholomataceae</taxon>
        <taxon>Tricholoma</taxon>
    </lineage>
</organism>
<evidence type="ECO:0000313" key="1">
    <source>
        <dbReference type="EMBL" id="AGC15261.1"/>
    </source>
</evidence>
<evidence type="ECO:0000313" key="2">
    <source>
        <dbReference type="EMBL" id="QIC20169.1"/>
    </source>
</evidence>